<name>D7E3E5_NOSA0</name>
<gene>
    <name evidence="1" type="ordered locus">Aazo_1278</name>
</gene>
<evidence type="ECO:0000313" key="2">
    <source>
        <dbReference type="Proteomes" id="UP000001511"/>
    </source>
</evidence>
<proteinExistence type="predicted"/>
<dbReference type="KEGG" id="naz:Aazo_1278"/>
<dbReference type="RefSeq" id="WP_013190586.1">
    <property type="nucleotide sequence ID" value="NC_014248.1"/>
</dbReference>
<evidence type="ECO:0000313" key="1">
    <source>
        <dbReference type="EMBL" id="ADI63568.1"/>
    </source>
</evidence>
<protein>
    <submittedName>
        <fullName evidence="1">Uncharacterized protein</fullName>
    </submittedName>
</protein>
<organism evidence="1 2">
    <name type="scientific">Nostoc azollae (strain 0708)</name>
    <name type="common">Anabaena azollae (strain 0708)</name>
    <dbReference type="NCBI Taxonomy" id="551115"/>
    <lineage>
        <taxon>Bacteria</taxon>
        <taxon>Bacillati</taxon>
        <taxon>Cyanobacteriota</taxon>
        <taxon>Cyanophyceae</taxon>
        <taxon>Nostocales</taxon>
        <taxon>Nostocaceae</taxon>
        <taxon>Trichormus</taxon>
    </lineage>
</organism>
<dbReference type="AlphaFoldDB" id="D7E3E5"/>
<keyword evidence="2" id="KW-1185">Reference proteome</keyword>
<sequence>MVELFPETETPSIIEPPEEIKIAQENLISTFDADSQNIVNSIDKQVEQTQGDTNPIAKAKRRPIVGVKHWNQFMKDNW</sequence>
<dbReference type="HOGENOM" id="CLU_2618492_0_0_3"/>
<accession>D7E3E5</accession>
<dbReference type="OrthoDB" id="9988698at2"/>
<dbReference type="EMBL" id="CP002059">
    <property type="protein sequence ID" value="ADI63568.1"/>
    <property type="molecule type" value="Genomic_DNA"/>
</dbReference>
<dbReference type="Proteomes" id="UP000001511">
    <property type="component" value="Chromosome"/>
</dbReference>
<reference evidence="1 2" key="1">
    <citation type="journal article" date="2010" name="PLoS ONE">
        <title>Genome erosion in a nitrogen-fixing vertically transmitted endosymbiotic multicellular cyanobacterium.</title>
        <authorList>
            <person name="Ran L."/>
            <person name="Larsson J."/>
            <person name="Vigil-Stenman T."/>
            <person name="Nylander J.A."/>
            <person name="Ininbergs K."/>
            <person name="Zheng W.W."/>
            <person name="Lapidus A."/>
            <person name="Lowry S."/>
            <person name="Haselkorn R."/>
            <person name="Bergman B."/>
        </authorList>
    </citation>
    <scope>NUCLEOTIDE SEQUENCE [LARGE SCALE GENOMIC DNA]</scope>
    <source>
        <strain evidence="1 2">0708</strain>
    </source>
</reference>